<dbReference type="AlphaFoldDB" id="A0A0Q2MIN9"/>
<evidence type="ECO:0000259" key="4">
    <source>
        <dbReference type="PROSITE" id="PS50995"/>
    </source>
</evidence>
<dbReference type="Proteomes" id="UP000051221">
    <property type="component" value="Unassembled WGS sequence"/>
</dbReference>
<evidence type="ECO:0000256" key="2">
    <source>
        <dbReference type="ARBA" id="ARBA00023125"/>
    </source>
</evidence>
<proteinExistence type="predicted"/>
<dbReference type="PANTHER" id="PTHR33164">
    <property type="entry name" value="TRANSCRIPTIONAL REGULATOR, MARR FAMILY"/>
    <property type="match status" value="1"/>
</dbReference>
<keyword evidence="3" id="KW-0804">Transcription</keyword>
<comment type="caution">
    <text evidence="5">The sequence shown here is derived from an EMBL/GenBank/DDBJ whole genome shotgun (WGS) entry which is preliminary data.</text>
</comment>
<dbReference type="SUPFAM" id="SSF46785">
    <property type="entry name" value="Winged helix' DNA-binding domain"/>
    <property type="match status" value="1"/>
</dbReference>
<evidence type="ECO:0000256" key="1">
    <source>
        <dbReference type="ARBA" id="ARBA00023015"/>
    </source>
</evidence>
<dbReference type="PROSITE" id="PS50995">
    <property type="entry name" value="HTH_MARR_2"/>
    <property type="match status" value="1"/>
</dbReference>
<evidence type="ECO:0000313" key="5">
    <source>
        <dbReference type="EMBL" id="KQH87562.1"/>
    </source>
</evidence>
<dbReference type="GO" id="GO:0003700">
    <property type="term" value="F:DNA-binding transcription factor activity"/>
    <property type="evidence" value="ECO:0007669"/>
    <property type="project" value="InterPro"/>
</dbReference>
<dbReference type="GO" id="GO:0006950">
    <property type="term" value="P:response to stress"/>
    <property type="evidence" value="ECO:0007669"/>
    <property type="project" value="TreeGrafter"/>
</dbReference>
<evidence type="ECO:0000256" key="3">
    <source>
        <dbReference type="ARBA" id="ARBA00023163"/>
    </source>
</evidence>
<sequence>MTQHRHQQSLGHLTGLASRLFNRLLTQRFKQASIDMTAEQWGVILVLKNHESKNNEPMTQSQISELLYLEKSSVSRSIDGLEKRGWIERQRSPSDSRSKFVSLTQQSLAVVERCSEIAATVLADAQQGIEEAELERTKQHLAQVVRQLRQLNH</sequence>
<dbReference type="InterPro" id="IPR036388">
    <property type="entry name" value="WH-like_DNA-bd_sf"/>
</dbReference>
<reference evidence="5 6" key="1">
    <citation type="submission" date="2015-08" db="EMBL/GenBank/DDBJ databases">
        <title>Antibacterial properties of a collection of Vibrionaceae strains.</title>
        <authorList>
            <person name="Giubergia S."/>
        </authorList>
    </citation>
    <scope>NUCLEOTIDE SEQUENCE [LARGE SCALE GENOMIC DNA]</scope>
    <source>
        <strain evidence="5 6">S0821</strain>
    </source>
</reference>
<dbReference type="InterPro" id="IPR000835">
    <property type="entry name" value="HTH_MarR-typ"/>
</dbReference>
<dbReference type="RefSeq" id="WP_055465254.1">
    <property type="nucleotide sequence ID" value="NZ_LKHS01000002.1"/>
</dbReference>
<dbReference type="GO" id="GO:0003677">
    <property type="term" value="F:DNA binding"/>
    <property type="evidence" value="ECO:0007669"/>
    <property type="project" value="UniProtKB-KW"/>
</dbReference>
<dbReference type="InterPro" id="IPR039422">
    <property type="entry name" value="MarR/SlyA-like"/>
</dbReference>
<evidence type="ECO:0000313" key="6">
    <source>
        <dbReference type="Proteomes" id="UP000051221"/>
    </source>
</evidence>
<dbReference type="InterPro" id="IPR036390">
    <property type="entry name" value="WH_DNA-bd_sf"/>
</dbReference>
<name>A0A0Q2MIN9_VIBFU</name>
<dbReference type="Pfam" id="PF12802">
    <property type="entry name" value="MarR_2"/>
    <property type="match status" value="1"/>
</dbReference>
<dbReference type="InParanoid" id="A0A0Q2MIN9"/>
<accession>A0A0Q2MIN9</accession>
<dbReference type="PANTHER" id="PTHR33164:SF64">
    <property type="entry name" value="TRANSCRIPTIONAL REGULATOR SLYA"/>
    <property type="match status" value="1"/>
</dbReference>
<protein>
    <submittedName>
        <fullName evidence="5">MarR family transcriptional regulator</fullName>
    </submittedName>
</protein>
<dbReference type="PRINTS" id="PR00598">
    <property type="entry name" value="HTHMARR"/>
</dbReference>
<dbReference type="EMBL" id="LKHS01000002">
    <property type="protein sequence ID" value="KQH87562.1"/>
    <property type="molecule type" value="Genomic_DNA"/>
</dbReference>
<organism evidence="5 6">
    <name type="scientific">Vibrio furnissii</name>
    <dbReference type="NCBI Taxonomy" id="29494"/>
    <lineage>
        <taxon>Bacteria</taxon>
        <taxon>Pseudomonadati</taxon>
        <taxon>Pseudomonadota</taxon>
        <taxon>Gammaproteobacteria</taxon>
        <taxon>Vibrionales</taxon>
        <taxon>Vibrionaceae</taxon>
        <taxon>Vibrio</taxon>
    </lineage>
</organism>
<dbReference type="SMART" id="SM00347">
    <property type="entry name" value="HTH_MARR"/>
    <property type="match status" value="1"/>
</dbReference>
<keyword evidence="2" id="KW-0238">DNA-binding</keyword>
<feature type="domain" description="HTH marR-type" evidence="4">
    <location>
        <begin position="7"/>
        <end position="146"/>
    </location>
</feature>
<gene>
    <name evidence="5" type="ORF">AMR76_02960</name>
</gene>
<keyword evidence="1" id="KW-0805">Transcription regulation</keyword>
<dbReference type="Gene3D" id="1.10.10.10">
    <property type="entry name" value="Winged helix-like DNA-binding domain superfamily/Winged helix DNA-binding domain"/>
    <property type="match status" value="1"/>
</dbReference>
<keyword evidence="6" id="KW-1185">Reference proteome</keyword>